<gene>
    <name evidence="1" type="ORF">LOD26_24355</name>
</gene>
<evidence type="ECO:0000313" key="2">
    <source>
        <dbReference type="Proteomes" id="UP001139290"/>
    </source>
</evidence>
<dbReference type="Pfam" id="PF11140">
    <property type="entry name" value="DUF2913"/>
    <property type="match status" value="1"/>
</dbReference>
<sequence length="207" mass="23446">MSVNGKNEKTAHLVWCALIALRLARQEGRVQSEQQENLFLTRWFADAERQRRFSRDVATDIRWMLQQGRSLGVRAQLAKKLDYIWHSTTGNILAQTDLFRLTWGLETALSQQWVYHVLSDPEWLRLRRLSINPDVCAVYIPKSALEKAFSEEGEQTAPVPVRITGNVAAFGVLLTSCGWQVQPSPESGVLFLLTMPGKPDDVNDTHG</sequence>
<protein>
    <submittedName>
        <fullName evidence="1">DUF2913 family protein</fullName>
    </submittedName>
</protein>
<proteinExistence type="predicted"/>
<dbReference type="RefSeq" id="WP_252839044.1">
    <property type="nucleotide sequence ID" value="NZ_JAJJVQ010000014.1"/>
</dbReference>
<dbReference type="InterPro" id="IPR021316">
    <property type="entry name" value="DUF2913"/>
</dbReference>
<comment type="caution">
    <text evidence="1">The sequence shown here is derived from an EMBL/GenBank/DDBJ whole genome shotgun (WGS) entry which is preliminary data.</text>
</comment>
<reference evidence="1" key="1">
    <citation type="submission" date="2021-11" db="EMBL/GenBank/DDBJ databases">
        <title>Citrobacter meridianamericanus sp. nov. isolated from soil.</title>
        <authorList>
            <person name="Furlan J.P.R."/>
            <person name="Stehling E.G."/>
        </authorList>
    </citation>
    <scope>NUCLEOTIDE SEQUENCE</scope>
    <source>
        <strain evidence="1">BR102</strain>
    </source>
</reference>
<dbReference type="Proteomes" id="UP001139290">
    <property type="component" value="Unassembled WGS sequence"/>
</dbReference>
<organism evidence="1 2">
    <name type="scientific">Citrobacter meridianamericanus</name>
    <dbReference type="NCBI Taxonomy" id="2894201"/>
    <lineage>
        <taxon>Bacteria</taxon>
        <taxon>Pseudomonadati</taxon>
        <taxon>Pseudomonadota</taxon>
        <taxon>Gammaproteobacteria</taxon>
        <taxon>Enterobacterales</taxon>
        <taxon>Enterobacteriaceae</taxon>
        <taxon>Citrobacter</taxon>
    </lineage>
</organism>
<accession>A0ABT1BFG9</accession>
<dbReference type="EMBL" id="JAJJVQ010000014">
    <property type="protein sequence ID" value="MCO5784415.1"/>
    <property type="molecule type" value="Genomic_DNA"/>
</dbReference>
<keyword evidence="2" id="KW-1185">Reference proteome</keyword>
<evidence type="ECO:0000313" key="1">
    <source>
        <dbReference type="EMBL" id="MCO5784415.1"/>
    </source>
</evidence>
<name>A0ABT1BFG9_9ENTR</name>